<evidence type="ECO:0000256" key="9">
    <source>
        <dbReference type="RuleBase" id="RU000461"/>
    </source>
</evidence>
<dbReference type="InterPro" id="IPR001128">
    <property type="entry name" value="Cyt_P450"/>
</dbReference>
<dbReference type="Proteomes" id="UP000623129">
    <property type="component" value="Unassembled WGS sequence"/>
</dbReference>
<dbReference type="GO" id="GO:0020037">
    <property type="term" value="F:heme binding"/>
    <property type="evidence" value="ECO:0007669"/>
    <property type="project" value="InterPro"/>
</dbReference>
<dbReference type="GO" id="GO:0004497">
    <property type="term" value="F:monooxygenase activity"/>
    <property type="evidence" value="ECO:0007669"/>
    <property type="project" value="UniProtKB-KW"/>
</dbReference>
<dbReference type="FunFam" id="1.10.630.10:FF:000126">
    <property type="entry name" value="Predicted protein"/>
    <property type="match status" value="1"/>
</dbReference>
<dbReference type="PRINTS" id="PR00465">
    <property type="entry name" value="EP450IV"/>
</dbReference>
<name>A0A833RG60_9POAL</name>
<dbReference type="PROSITE" id="PS00086">
    <property type="entry name" value="CYTOCHROME_P450"/>
    <property type="match status" value="1"/>
</dbReference>
<comment type="similarity">
    <text evidence="2 9">Belongs to the cytochrome P450 family.</text>
</comment>
<dbReference type="GO" id="GO:0016705">
    <property type="term" value="F:oxidoreductase activity, acting on paired donors, with incorporation or reduction of molecular oxygen"/>
    <property type="evidence" value="ECO:0007669"/>
    <property type="project" value="InterPro"/>
</dbReference>
<dbReference type="PRINTS" id="PR00385">
    <property type="entry name" value="P450"/>
</dbReference>
<comment type="cofactor">
    <cofactor evidence="1 8">
        <name>heme</name>
        <dbReference type="ChEBI" id="CHEBI:30413"/>
    </cofactor>
</comment>
<feature type="binding site" description="axial binding residue" evidence="8">
    <location>
        <position position="319"/>
    </location>
    <ligand>
        <name>heme</name>
        <dbReference type="ChEBI" id="CHEBI:30413"/>
    </ligand>
    <ligandPart>
        <name>Fe</name>
        <dbReference type="ChEBI" id="CHEBI:18248"/>
    </ligandPart>
</feature>
<evidence type="ECO:0000256" key="3">
    <source>
        <dbReference type="ARBA" id="ARBA00022617"/>
    </source>
</evidence>
<evidence type="ECO:0000313" key="10">
    <source>
        <dbReference type="EMBL" id="KAF3338662.1"/>
    </source>
</evidence>
<dbReference type="PANTHER" id="PTHR47955">
    <property type="entry name" value="CYTOCHROME P450 FAMILY 71 PROTEIN"/>
    <property type="match status" value="1"/>
</dbReference>
<dbReference type="GO" id="GO:0005506">
    <property type="term" value="F:iron ion binding"/>
    <property type="evidence" value="ECO:0007669"/>
    <property type="project" value="InterPro"/>
</dbReference>
<sequence>MSLFCIFLLSISILGFTIIKRRNFSNRPPSPPKLPFIGNLHQISSNPHQSLYSLSRKYGPLMLLHFAQVPWLIVSSSDMACAVMRTHDLIFATRPSAVIAEILRFRDMAFEPYGEDWRQLKKIFTLHLMNTKKIASYSTIREEQVGNLIAKISNQASVSSGNPIELSKFLFSFMIDDAFAAGVDTTFLTIEWAMSELIKNPKCMKKLQEEVRSIAKHGDMVRSEELDQMSYLKAVIKESLRLHPPGTLLPREAMDECEINGFIIPKGTKLLVNAWAIGREAKSWDMPEEFRPERFIGSQVDYKGNDFQFIPFGAGRRICPGILFGSAMVELALANLVYRFDWELPSGMTREEFNMGDSPGFTVHRKDDLQLVVKDVHTSY</sequence>
<evidence type="ECO:0000256" key="5">
    <source>
        <dbReference type="ARBA" id="ARBA00023002"/>
    </source>
</evidence>
<reference evidence="10" key="1">
    <citation type="submission" date="2020-01" db="EMBL/GenBank/DDBJ databases">
        <title>Genome sequence of Kobresia littledalei, the first chromosome-level genome in the family Cyperaceae.</title>
        <authorList>
            <person name="Qu G."/>
        </authorList>
    </citation>
    <scope>NUCLEOTIDE SEQUENCE</scope>
    <source>
        <strain evidence="10">C.B.Clarke</strain>
        <tissue evidence="10">Leaf</tissue>
    </source>
</reference>
<evidence type="ECO:0000256" key="7">
    <source>
        <dbReference type="ARBA" id="ARBA00023033"/>
    </source>
</evidence>
<evidence type="ECO:0000313" key="11">
    <source>
        <dbReference type="Proteomes" id="UP000623129"/>
    </source>
</evidence>
<evidence type="ECO:0000256" key="2">
    <source>
        <dbReference type="ARBA" id="ARBA00010617"/>
    </source>
</evidence>
<dbReference type="EMBL" id="SWLB01000005">
    <property type="protein sequence ID" value="KAF3338662.1"/>
    <property type="molecule type" value="Genomic_DNA"/>
</dbReference>
<gene>
    <name evidence="10" type="ORF">FCM35_KLT17499</name>
</gene>
<keyword evidence="3 8" id="KW-0349">Heme</keyword>
<dbReference type="InterPro" id="IPR002403">
    <property type="entry name" value="Cyt_P450_E_grp-IV"/>
</dbReference>
<dbReference type="InterPro" id="IPR017972">
    <property type="entry name" value="Cyt_P450_CS"/>
</dbReference>
<dbReference type="InterPro" id="IPR036396">
    <property type="entry name" value="Cyt_P450_sf"/>
</dbReference>
<evidence type="ECO:0000256" key="8">
    <source>
        <dbReference type="PIRSR" id="PIRSR602403-1"/>
    </source>
</evidence>
<proteinExistence type="inferred from homology"/>
<dbReference type="Gene3D" id="1.10.630.10">
    <property type="entry name" value="Cytochrome P450"/>
    <property type="match status" value="2"/>
</dbReference>
<protein>
    <submittedName>
        <fullName evidence="10">Cytochrome P450 71B2-like protein</fullName>
    </submittedName>
</protein>
<keyword evidence="4 8" id="KW-0479">Metal-binding</keyword>
<comment type="caution">
    <text evidence="10">The sequence shown here is derived from an EMBL/GenBank/DDBJ whole genome shotgun (WGS) entry which is preliminary data.</text>
</comment>
<evidence type="ECO:0000256" key="6">
    <source>
        <dbReference type="ARBA" id="ARBA00023004"/>
    </source>
</evidence>
<keyword evidence="5 9" id="KW-0560">Oxidoreductase</keyword>
<keyword evidence="11" id="KW-1185">Reference proteome</keyword>
<dbReference type="OrthoDB" id="2789670at2759"/>
<dbReference type="Pfam" id="PF00067">
    <property type="entry name" value="p450"/>
    <property type="match status" value="1"/>
</dbReference>
<accession>A0A833RG60</accession>
<dbReference type="AlphaFoldDB" id="A0A833RG60"/>
<dbReference type="PANTHER" id="PTHR47955:SF14">
    <property type="entry name" value="OS01G0543600 PROTEIN"/>
    <property type="match status" value="1"/>
</dbReference>
<dbReference type="SUPFAM" id="SSF48264">
    <property type="entry name" value="Cytochrome P450"/>
    <property type="match status" value="1"/>
</dbReference>
<evidence type="ECO:0000256" key="4">
    <source>
        <dbReference type="ARBA" id="ARBA00022723"/>
    </source>
</evidence>
<keyword evidence="7 9" id="KW-0503">Monooxygenase</keyword>
<evidence type="ECO:0000256" key="1">
    <source>
        <dbReference type="ARBA" id="ARBA00001971"/>
    </source>
</evidence>
<keyword evidence="6 8" id="KW-0408">Iron</keyword>
<organism evidence="10 11">
    <name type="scientific">Carex littledalei</name>
    <dbReference type="NCBI Taxonomy" id="544730"/>
    <lineage>
        <taxon>Eukaryota</taxon>
        <taxon>Viridiplantae</taxon>
        <taxon>Streptophyta</taxon>
        <taxon>Embryophyta</taxon>
        <taxon>Tracheophyta</taxon>
        <taxon>Spermatophyta</taxon>
        <taxon>Magnoliopsida</taxon>
        <taxon>Liliopsida</taxon>
        <taxon>Poales</taxon>
        <taxon>Cyperaceae</taxon>
        <taxon>Cyperoideae</taxon>
        <taxon>Cariceae</taxon>
        <taxon>Carex</taxon>
        <taxon>Carex subgen. Euthyceras</taxon>
    </lineage>
</organism>